<proteinExistence type="predicted"/>
<keyword evidence="1" id="KW-0732">Signal</keyword>
<reference evidence="3" key="1">
    <citation type="submission" date="2017-02" db="UniProtKB">
        <authorList>
            <consortium name="WormBaseParasite"/>
        </authorList>
    </citation>
    <scope>IDENTIFICATION</scope>
</reference>
<sequence length="42" mass="4754">MFISASFIIIFIAVLNVNDDLLNDYSNDGSFALLDHKTFVFI</sequence>
<evidence type="ECO:0000313" key="3">
    <source>
        <dbReference type="WBParaSite" id="ALUE_0002200101-mRNA-1"/>
    </source>
</evidence>
<protein>
    <submittedName>
        <fullName evidence="3">Uncharacterized protein</fullName>
    </submittedName>
</protein>
<keyword evidence="2" id="KW-1185">Reference proteome</keyword>
<accession>A0A0M3ITC3</accession>
<dbReference type="AlphaFoldDB" id="A0A0M3ITC3"/>
<organism evidence="2 3">
    <name type="scientific">Ascaris lumbricoides</name>
    <name type="common">Giant roundworm</name>
    <dbReference type="NCBI Taxonomy" id="6252"/>
    <lineage>
        <taxon>Eukaryota</taxon>
        <taxon>Metazoa</taxon>
        <taxon>Ecdysozoa</taxon>
        <taxon>Nematoda</taxon>
        <taxon>Chromadorea</taxon>
        <taxon>Rhabditida</taxon>
        <taxon>Spirurina</taxon>
        <taxon>Ascaridomorpha</taxon>
        <taxon>Ascaridoidea</taxon>
        <taxon>Ascarididae</taxon>
        <taxon>Ascaris</taxon>
    </lineage>
</organism>
<dbReference type="Proteomes" id="UP000036681">
    <property type="component" value="Unplaced"/>
</dbReference>
<dbReference type="WBParaSite" id="ALUE_0002200101-mRNA-1">
    <property type="protein sequence ID" value="ALUE_0002200101-mRNA-1"/>
    <property type="gene ID" value="ALUE_0002200101"/>
</dbReference>
<feature type="chain" id="PRO_5005657451" evidence="1">
    <location>
        <begin position="17"/>
        <end position="42"/>
    </location>
</feature>
<evidence type="ECO:0000256" key="1">
    <source>
        <dbReference type="SAM" id="SignalP"/>
    </source>
</evidence>
<name>A0A0M3ITC3_ASCLU</name>
<feature type="signal peptide" evidence="1">
    <location>
        <begin position="1"/>
        <end position="16"/>
    </location>
</feature>
<evidence type="ECO:0000313" key="2">
    <source>
        <dbReference type="Proteomes" id="UP000036681"/>
    </source>
</evidence>